<feature type="binding site" evidence="13">
    <location>
        <position position="123"/>
    </location>
    <ligand>
        <name>[2Fe-2S] cluster</name>
        <dbReference type="ChEBI" id="CHEBI:190135"/>
        <label>2</label>
    </ligand>
</feature>
<dbReference type="InterPro" id="IPR036318">
    <property type="entry name" value="FAD-bd_PCMH-like_sf"/>
</dbReference>
<dbReference type="Pfam" id="PF01315">
    <property type="entry name" value="Ald_Xan_dh_C"/>
    <property type="match status" value="1"/>
</dbReference>
<feature type="binding site" evidence="13">
    <location>
        <position position="62"/>
    </location>
    <ligand>
        <name>[2Fe-2S] cluster</name>
        <dbReference type="ChEBI" id="CHEBI:190135"/>
        <label>1</label>
    </ligand>
</feature>
<dbReference type="InterPro" id="IPR036683">
    <property type="entry name" value="CO_DH_flav_C_dom_sf"/>
</dbReference>
<evidence type="ECO:0000256" key="6">
    <source>
        <dbReference type="ARBA" id="ARBA00023002"/>
    </source>
</evidence>
<evidence type="ECO:0000256" key="11">
    <source>
        <dbReference type="PIRSR" id="PIRSR000127-1"/>
    </source>
</evidence>
<feature type="binding site" evidence="12">
    <location>
        <begin position="344"/>
        <end position="348"/>
    </location>
    <ligand>
        <name>FAD</name>
        <dbReference type="ChEBI" id="CHEBI:57692"/>
    </ligand>
</feature>
<dbReference type="SMART" id="SM01008">
    <property type="entry name" value="Ald_Xan_dh_C"/>
    <property type="match status" value="1"/>
</dbReference>
<comment type="similarity">
    <text evidence="2">Belongs to the xanthine dehydrogenase family.</text>
</comment>
<dbReference type="InterPro" id="IPR008274">
    <property type="entry name" value="AldOxase/xan_DH_MoCoBD1"/>
</dbReference>
<dbReference type="SUPFAM" id="SSF54665">
    <property type="entry name" value="CO dehydrogenase molybdoprotein N-domain-like"/>
    <property type="match status" value="1"/>
</dbReference>
<dbReference type="FunFam" id="3.30.365.10:FF:000001">
    <property type="entry name" value="Xanthine dehydrogenase oxidase"/>
    <property type="match status" value="1"/>
</dbReference>
<dbReference type="SUPFAM" id="SSF55447">
    <property type="entry name" value="CO dehydrogenase flavoprotein C-terminal domain-like"/>
    <property type="match status" value="1"/>
</dbReference>
<dbReference type="PROSITE" id="PS51387">
    <property type="entry name" value="FAD_PCMH"/>
    <property type="match status" value="1"/>
</dbReference>
<evidence type="ECO:0000256" key="7">
    <source>
        <dbReference type="ARBA" id="ARBA00023004"/>
    </source>
</evidence>
<evidence type="ECO:0000256" key="1">
    <source>
        <dbReference type="ARBA" id="ARBA00001974"/>
    </source>
</evidence>
<evidence type="ECO:0000256" key="12">
    <source>
        <dbReference type="PIRSR" id="PIRSR000127-2"/>
    </source>
</evidence>
<evidence type="ECO:0000313" key="17">
    <source>
        <dbReference type="RefSeq" id="XP_055877783.1"/>
    </source>
</evidence>
<dbReference type="Proteomes" id="UP001165740">
    <property type="component" value="Chromosome 2"/>
</dbReference>
<keyword evidence="12" id="KW-0274">FAD</keyword>
<dbReference type="GeneID" id="106061888"/>
<dbReference type="InterPro" id="IPR016208">
    <property type="entry name" value="Ald_Oxase/xanthine_DH-like"/>
</dbReference>
<dbReference type="Gene3D" id="3.30.365.10">
    <property type="entry name" value="Aldehyde oxidase/xanthine dehydrogenase, molybdopterin binding domain"/>
    <property type="match status" value="4"/>
</dbReference>
<dbReference type="SUPFAM" id="SSF47741">
    <property type="entry name" value="CO dehydrogenase ISP C-domain like"/>
    <property type="match status" value="1"/>
</dbReference>
<keyword evidence="3 13" id="KW-0500">Molybdenum</keyword>
<keyword evidence="4 13" id="KW-0001">2Fe-2S</keyword>
<feature type="region of interest" description="Disordered" evidence="14">
    <location>
        <begin position="200"/>
        <end position="226"/>
    </location>
</feature>
<sequence length="1296" mass="142900">MSDLDAFCRTSGEMDIEFHINGQRHVVPNTYPSTTTLNDYIRNVAGLKGTKVMCKEAGCGCCAVTVSYAPDGDKIQTMSINSCLCPLYSVDGWQITTVEGIGNQKDGFHPIQERIAKFNGTQCGYCTPGFVMSMYGLLHQVPQPTQQEIEDGFDGHVCRCTGYRSILDAMKSFAVDSTGASTQCIDIEDLNKKLCPKTGQPCNGQKSGKKGSCSSSGDRTSSPFSSLSLELKDGRWYRPVNMKELGKVMQQHKTHDIKCIFANTASGIFKHEEPHEIYIDLRAVKELYLYSESKQSVTFGAGTTLTKLKERLQALQTTPGYHYFPKVIRHIKVIGGTLLRNAGSMAGNLMIKHANPGFPSDLFTVLEAIGAKVDIYDSKSNKTTKYSLMEFLRKVDMKRKVIVSIDIPKWEPNDHYRSFKITPRWQNAHAYINAAFKITVVDRKIHGKPNFVVGGISANVVHAIKAEEFIANKTLSDEVINETLKIMYAELDPVEESLIASQKYRRELSVNLLYKTLLEVYKPSKYTLQSGAVSLERPLSSGLQTYKERKEDFPLRQPLPKKTAPLQASGEAVYVNDMPIFQHELQAALVISDVAVGKIHKVDTTSALKIPGVVKYIGAADLPRDGVNNYIPKFFMFPGWEEELFATKDVEYAGQAIGIILAETQALAEEAARKVKVTFGDVQRPVLELEDAIERNTIFAPATAEKLIGDAEGAMQLADVKVEGTVKEGTQYHFYIENQVALSVPTEDGMDIYCATQCADVVQRSVAQVLGKPMNYFNVTVPRLGGAFGGKIVHTCAIGAATALGSEVTGRPVRLNINLSTNMKFNSKRFPILAKYKAGCDRSGKLKAIILDIYVDAGIRPTPMVFDFIPLLDQGYFCPNWKIRLMQMRTNKPVGAATRGPGSVPASLIMETIMEHLAKELGQHPILFKEINVYEKGQTDVEGIELTTCTLKEIWTRLKQVAEVPIRMEDVQRYNKNNLWRKRGITMCAVKYAMQWFPPSFPTHVSVFSGDGTVTVLTSGVEMGQGLYMKVAQAVAHTLKVPLDSVKVRPNQNNVTPNSWMTGGSTASERSVAGAIGACNILNDRLAPLREKMPDADWKGLVGAAFMSSIDLQATSSHFNNGPITVYFTYMTGVVETEVDVLTGEHQVRRVDIMADFGESMNPTVDIGQIEGSFVMGLGAYLTEEVLYDKVSGVVLNDGTWEYKPPTTKDIPIDWRIHLLPDAPNANGILSSKAVGEPPIGLAVGALLAIKSSLESVREELNGQKNFLPVEAPFTVEKIQQASNIKLEHLRVGAQI</sequence>
<dbReference type="FunFam" id="1.10.150.120:FF:000013">
    <property type="entry name" value="Predicted protein"/>
    <property type="match status" value="1"/>
</dbReference>
<dbReference type="RefSeq" id="XP_055877783.1">
    <property type="nucleotide sequence ID" value="XM_056021808.1"/>
</dbReference>
<dbReference type="InterPro" id="IPR046867">
    <property type="entry name" value="AldOxase/xan_DH_MoCoBD2"/>
</dbReference>
<comment type="cofactor">
    <cofactor evidence="10">
        <name>[2Fe-2S] cluster</name>
        <dbReference type="ChEBI" id="CHEBI:190135"/>
    </cofactor>
</comment>
<dbReference type="CDD" id="cd00207">
    <property type="entry name" value="fer2"/>
    <property type="match status" value="1"/>
</dbReference>
<dbReference type="InterPro" id="IPR012675">
    <property type="entry name" value="Beta-grasp_dom_sf"/>
</dbReference>
<dbReference type="SUPFAM" id="SSF54292">
    <property type="entry name" value="2Fe-2S ferredoxin-like"/>
    <property type="match status" value="1"/>
</dbReference>
<evidence type="ECO:0000256" key="3">
    <source>
        <dbReference type="ARBA" id="ARBA00022505"/>
    </source>
</evidence>
<evidence type="ECO:0000256" key="9">
    <source>
        <dbReference type="ARBA" id="ARBA00023027"/>
    </source>
</evidence>
<dbReference type="Pfam" id="PF02738">
    <property type="entry name" value="MoCoBD_1"/>
    <property type="match status" value="1"/>
</dbReference>
<evidence type="ECO:0000256" key="4">
    <source>
        <dbReference type="ARBA" id="ARBA00022714"/>
    </source>
</evidence>
<dbReference type="Pfam" id="PF01799">
    <property type="entry name" value="Fer2_2"/>
    <property type="match status" value="1"/>
</dbReference>
<dbReference type="Gene3D" id="3.10.20.30">
    <property type="match status" value="1"/>
</dbReference>
<gene>
    <name evidence="17" type="primary">LOC106061888</name>
</gene>
<dbReference type="Pfam" id="PF00941">
    <property type="entry name" value="FAD_binding_5"/>
    <property type="match status" value="1"/>
</dbReference>
<dbReference type="OMA" id="KSTHIAC"/>
<dbReference type="InterPro" id="IPR036856">
    <property type="entry name" value="Ald_Oxase/Xan_DH_a/b_sf"/>
</dbReference>
<feature type="binding site" evidence="13">
    <location>
        <position position="788"/>
    </location>
    <ligand>
        <name>Mo-molybdopterin</name>
        <dbReference type="ChEBI" id="CHEBI:71302"/>
    </ligand>
    <ligandPart>
        <name>Mo</name>
        <dbReference type="ChEBI" id="CHEBI:28685"/>
    </ligandPart>
</feature>
<feature type="binding site" evidence="13">
    <location>
        <position position="899"/>
    </location>
    <ligand>
        <name>Mo-molybdopterin</name>
        <dbReference type="ChEBI" id="CHEBI:71302"/>
    </ligand>
    <ligandPart>
        <name>Mo</name>
        <dbReference type="ChEBI" id="CHEBI:28685"/>
    </ligandPart>
</feature>
<feature type="binding site" evidence="13">
    <location>
        <position position="54"/>
    </location>
    <ligand>
        <name>[2Fe-2S] cluster</name>
        <dbReference type="ChEBI" id="CHEBI:190135"/>
        <label>1</label>
    </ligand>
</feature>
<keyword evidence="16" id="KW-1185">Reference proteome</keyword>
<feature type="active site" description="Proton acceptor" evidence="11">
    <location>
        <position position="1237"/>
    </location>
</feature>
<organism evidence="16 17">
    <name type="scientific">Biomphalaria glabrata</name>
    <name type="common">Bloodfluke planorb</name>
    <name type="synonym">Freshwater snail</name>
    <dbReference type="NCBI Taxonomy" id="6526"/>
    <lineage>
        <taxon>Eukaryota</taxon>
        <taxon>Metazoa</taxon>
        <taxon>Spiralia</taxon>
        <taxon>Lophotrochozoa</taxon>
        <taxon>Mollusca</taxon>
        <taxon>Gastropoda</taxon>
        <taxon>Heterobranchia</taxon>
        <taxon>Euthyneura</taxon>
        <taxon>Panpulmonata</taxon>
        <taxon>Hygrophila</taxon>
        <taxon>Lymnaeoidea</taxon>
        <taxon>Planorbidae</taxon>
        <taxon>Biomphalaria</taxon>
    </lineage>
</organism>
<dbReference type="Gene3D" id="3.30.390.50">
    <property type="entry name" value="CO dehydrogenase flavoprotein, C-terminal domain"/>
    <property type="match status" value="1"/>
</dbReference>
<dbReference type="FunFam" id="3.10.20.30:FF:000012">
    <property type="entry name" value="Xanthine dehydrogenase/oxidase"/>
    <property type="match status" value="1"/>
</dbReference>
<feature type="binding site" evidence="12">
    <location>
        <position position="420"/>
    </location>
    <ligand>
        <name>FAD</name>
        <dbReference type="ChEBI" id="CHEBI:57692"/>
    </ligand>
</feature>
<dbReference type="GO" id="GO:0071949">
    <property type="term" value="F:FAD binding"/>
    <property type="evidence" value="ECO:0007669"/>
    <property type="project" value="InterPro"/>
</dbReference>
<dbReference type="Pfam" id="PF00111">
    <property type="entry name" value="Fer2"/>
    <property type="match status" value="1"/>
</dbReference>
<dbReference type="SUPFAM" id="SSF56176">
    <property type="entry name" value="FAD-binding/transporter-associated domain-like"/>
    <property type="match status" value="1"/>
</dbReference>
<dbReference type="SMART" id="SM01092">
    <property type="entry name" value="CO_deh_flav_C"/>
    <property type="match status" value="1"/>
</dbReference>
<comment type="cofactor">
    <cofactor evidence="13">
        <name>Mo-molybdopterin</name>
        <dbReference type="ChEBI" id="CHEBI:71302"/>
    </cofactor>
    <text evidence="13">Binds 1 Mo-molybdopterin (Mo-MPT) cofactor per subunit.</text>
</comment>
<dbReference type="GO" id="GO:0005506">
    <property type="term" value="F:iron ion binding"/>
    <property type="evidence" value="ECO:0007669"/>
    <property type="project" value="InterPro"/>
</dbReference>
<evidence type="ECO:0000259" key="15">
    <source>
        <dbReference type="PROSITE" id="PS51387"/>
    </source>
</evidence>
<dbReference type="Gene3D" id="3.90.1170.50">
    <property type="entry name" value="Aldehyde oxidase/xanthine dehydrogenase, a/b hammerhead"/>
    <property type="match status" value="1"/>
</dbReference>
<dbReference type="Pfam" id="PF20256">
    <property type="entry name" value="MoCoBD_2"/>
    <property type="match status" value="1"/>
</dbReference>
<dbReference type="OrthoDB" id="8300278at2759"/>
<keyword evidence="7 13" id="KW-0408">Iron</keyword>
<dbReference type="PANTHER" id="PTHR11908">
    <property type="entry name" value="XANTHINE DEHYDROGENASE"/>
    <property type="match status" value="1"/>
</dbReference>
<evidence type="ECO:0000256" key="14">
    <source>
        <dbReference type="SAM" id="MobiDB-lite"/>
    </source>
</evidence>
<dbReference type="InterPro" id="IPR016166">
    <property type="entry name" value="FAD-bd_PCMH"/>
</dbReference>
<feature type="binding site" evidence="13">
    <location>
        <position position="59"/>
    </location>
    <ligand>
        <name>[2Fe-2S] cluster</name>
        <dbReference type="ChEBI" id="CHEBI:190135"/>
        <label>1</label>
    </ligand>
</feature>
<evidence type="ECO:0000313" key="16">
    <source>
        <dbReference type="Proteomes" id="UP001165740"/>
    </source>
</evidence>
<feature type="binding site" evidence="13">
    <location>
        <position position="757"/>
    </location>
    <ligand>
        <name>Mo-molybdopterin</name>
        <dbReference type="ChEBI" id="CHEBI:71302"/>
    </ligand>
    <ligandPart>
        <name>Mo</name>
        <dbReference type="ChEBI" id="CHEBI:28685"/>
    </ligandPart>
</feature>
<evidence type="ECO:0000256" key="2">
    <source>
        <dbReference type="ARBA" id="ARBA00006849"/>
    </source>
</evidence>
<dbReference type="InterPro" id="IPR000674">
    <property type="entry name" value="Ald_Oxase/Xan_DH_a/b"/>
</dbReference>
<dbReference type="Gene3D" id="1.10.150.120">
    <property type="entry name" value="[2Fe-2S]-binding domain"/>
    <property type="match status" value="1"/>
</dbReference>
<feature type="binding site" evidence="13">
    <location>
        <position position="126"/>
    </location>
    <ligand>
        <name>[2Fe-2S] cluster</name>
        <dbReference type="ChEBI" id="CHEBI:190135"/>
        <label>2</label>
    </ligand>
</feature>
<keyword evidence="5 13" id="KW-0479">Metal-binding</keyword>
<comment type="cofactor">
    <cofactor evidence="13">
        <name>[2Fe-2S] cluster</name>
        <dbReference type="ChEBI" id="CHEBI:190135"/>
    </cofactor>
    <text evidence="13">Binds 2 [2Fe-2S] clusters.</text>
</comment>
<keyword evidence="8 13" id="KW-0411">Iron-sulfur</keyword>
<dbReference type="InterPro" id="IPR036010">
    <property type="entry name" value="2Fe-2S_ferredoxin-like_sf"/>
</dbReference>
<evidence type="ECO:0000256" key="13">
    <source>
        <dbReference type="PIRSR" id="PIRSR000127-3"/>
    </source>
</evidence>
<dbReference type="InterPro" id="IPR036884">
    <property type="entry name" value="2Fe-2S-bd_dom_sf"/>
</dbReference>
<dbReference type="PIRSF" id="PIRSF000127">
    <property type="entry name" value="Xanthine_DH"/>
    <property type="match status" value="1"/>
</dbReference>
<feature type="binding site" evidence="13">
    <location>
        <position position="83"/>
    </location>
    <ligand>
        <name>[2Fe-2S] cluster</name>
        <dbReference type="ChEBI" id="CHEBI:190135"/>
        <label>1</label>
    </ligand>
</feature>
<proteinExistence type="inferred from homology"/>
<dbReference type="Gene3D" id="3.30.465.10">
    <property type="match status" value="1"/>
</dbReference>
<protein>
    <submittedName>
        <fullName evidence="17">Uncharacterized protein LOC106061888 isoform X1</fullName>
    </submittedName>
</protein>
<evidence type="ECO:0000256" key="5">
    <source>
        <dbReference type="ARBA" id="ARBA00022723"/>
    </source>
</evidence>
<feature type="binding site" evidence="13">
    <location>
        <position position="1064"/>
    </location>
    <ligand>
        <name>Mo-molybdopterin</name>
        <dbReference type="ChEBI" id="CHEBI:71302"/>
    </ligand>
    <ligandPart>
        <name>Mo</name>
        <dbReference type="ChEBI" id="CHEBI:28685"/>
    </ligandPart>
</feature>
<dbReference type="InterPro" id="IPR016169">
    <property type="entry name" value="FAD-bd_PCMH_sub2"/>
</dbReference>
<keyword evidence="9" id="KW-0520">NAD</keyword>
<dbReference type="Pfam" id="PF03450">
    <property type="entry name" value="CO_deh_flav_C"/>
    <property type="match status" value="1"/>
</dbReference>
<dbReference type="InterPro" id="IPR005107">
    <property type="entry name" value="CO_DH_flav_C"/>
</dbReference>
<keyword evidence="6" id="KW-0560">Oxidoreductase</keyword>
<dbReference type="PANTHER" id="PTHR11908:SF132">
    <property type="entry name" value="ALDEHYDE OXIDASE 1-RELATED"/>
    <property type="match status" value="1"/>
</dbReference>
<keyword evidence="12" id="KW-0285">Flavoprotein</keyword>
<feature type="binding site" evidence="13">
    <location>
        <position position="160"/>
    </location>
    <ligand>
        <name>[2Fe-2S] cluster</name>
        <dbReference type="ChEBI" id="CHEBI:190135"/>
        <label>2</label>
    </ligand>
</feature>
<dbReference type="InterPro" id="IPR002346">
    <property type="entry name" value="Mopterin_DH_FAD-bd"/>
</dbReference>
<name>A0A9W2ZSC5_BIOGL</name>
<accession>A0A9W2ZSC5</accession>
<feature type="binding site" evidence="13">
    <location>
        <position position="158"/>
    </location>
    <ligand>
        <name>[2Fe-2S] cluster</name>
        <dbReference type="ChEBI" id="CHEBI:190135"/>
        <label>2</label>
    </ligand>
</feature>
<dbReference type="InterPro" id="IPR002888">
    <property type="entry name" value="2Fe-2S-bd"/>
</dbReference>
<dbReference type="InterPro" id="IPR001041">
    <property type="entry name" value="2Fe-2S_ferredoxin-type"/>
</dbReference>
<dbReference type="SUPFAM" id="SSF56003">
    <property type="entry name" value="Molybdenum cofactor-binding domain"/>
    <property type="match status" value="1"/>
</dbReference>
<feature type="domain" description="FAD-binding PCMH-type" evidence="15">
    <location>
        <begin position="229"/>
        <end position="412"/>
    </location>
</feature>
<reference evidence="17" key="1">
    <citation type="submission" date="2025-08" db="UniProtKB">
        <authorList>
            <consortium name="RefSeq"/>
        </authorList>
    </citation>
    <scope>IDENTIFICATION</scope>
</reference>
<comment type="cofactor">
    <cofactor evidence="1 12">
        <name>FAD</name>
        <dbReference type="ChEBI" id="CHEBI:57692"/>
    </cofactor>
</comment>
<dbReference type="GO" id="GO:0051537">
    <property type="term" value="F:2 iron, 2 sulfur cluster binding"/>
    <property type="evidence" value="ECO:0007669"/>
    <property type="project" value="UniProtKB-KW"/>
</dbReference>
<evidence type="ECO:0000256" key="10">
    <source>
        <dbReference type="ARBA" id="ARBA00034078"/>
    </source>
</evidence>
<dbReference type="GO" id="GO:0016491">
    <property type="term" value="F:oxidoreductase activity"/>
    <property type="evidence" value="ECO:0007669"/>
    <property type="project" value="UniProtKB-KW"/>
</dbReference>
<dbReference type="InterPro" id="IPR037165">
    <property type="entry name" value="AldOxase/xan_DH_Mopterin-bd_sf"/>
</dbReference>
<feature type="compositionally biased region" description="Low complexity" evidence="14">
    <location>
        <begin position="210"/>
        <end position="222"/>
    </location>
</feature>
<evidence type="ECO:0000256" key="8">
    <source>
        <dbReference type="ARBA" id="ARBA00023014"/>
    </source>
</evidence>